<name>A0A0F8WQK9_9ZZZZ</name>
<reference evidence="1" key="1">
    <citation type="journal article" date="2015" name="Nature">
        <title>Complex archaea that bridge the gap between prokaryotes and eukaryotes.</title>
        <authorList>
            <person name="Spang A."/>
            <person name="Saw J.H."/>
            <person name="Jorgensen S.L."/>
            <person name="Zaremba-Niedzwiedzka K."/>
            <person name="Martijn J."/>
            <person name="Lind A.E."/>
            <person name="van Eijk R."/>
            <person name="Schleper C."/>
            <person name="Guy L."/>
            <person name="Ettema T.J."/>
        </authorList>
    </citation>
    <scope>NUCLEOTIDE SEQUENCE</scope>
</reference>
<evidence type="ECO:0000313" key="1">
    <source>
        <dbReference type="EMBL" id="KKK58913.1"/>
    </source>
</evidence>
<dbReference type="EMBL" id="LAZR01063740">
    <property type="protein sequence ID" value="KKK58913.1"/>
    <property type="molecule type" value="Genomic_DNA"/>
</dbReference>
<feature type="non-terminal residue" evidence="1">
    <location>
        <position position="1"/>
    </location>
</feature>
<sequence>PLEQETVKQKYLHNCKIDIYDTLELQKHQNYKIVYTIQTREIPFLPKLPTVLLGANGFLMNFILTIDYPNKLFSILKTET</sequence>
<dbReference type="AlphaFoldDB" id="A0A0F8WQK9"/>
<gene>
    <name evidence="1" type="ORF">LCGC14_3039660</name>
</gene>
<accession>A0A0F8WQK9</accession>
<comment type="caution">
    <text evidence="1">The sequence shown here is derived from an EMBL/GenBank/DDBJ whole genome shotgun (WGS) entry which is preliminary data.</text>
</comment>
<organism evidence="1">
    <name type="scientific">marine sediment metagenome</name>
    <dbReference type="NCBI Taxonomy" id="412755"/>
    <lineage>
        <taxon>unclassified sequences</taxon>
        <taxon>metagenomes</taxon>
        <taxon>ecological metagenomes</taxon>
    </lineage>
</organism>
<protein>
    <submittedName>
        <fullName evidence="1">Uncharacterized protein</fullName>
    </submittedName>
</protein>
<proteinExistence type="predicted"/>